<protein>
    <submittedName>
        <fullName evidence="1">Uncharacterized protein</fullName>
    </submittedName>
</protein>
<evidence type="ECO:0000313" key="2">
    <source>
        <dbReference type="Proteomes" id="UP000287394"/>
    </source>
</evidence>
<dbReference type="SUPFAM" id="SSF49344">
    <property type="entry name" value="CBD9-like"/>
    <property type="match status" value="1"/>
</dbReference>
<dbReference type="KEGG" id="ccot:CCAX7_49790"/>
<accession>A0A402CPQ5</accession>
<dbReference type="AlphaFoldDB" id="A0A402CPQ5"/>
<proteinExistence type="predicted"/>
<dbReference type="EMBL" id="AP025739">
    <property type="protein sequence ID" value="BDI32928.1"/>
    <property type="molecule type" value="Genomic_DNA"/>
</dbReference>
<dbReference type="Proteomes" id="UP000287394">
    <property type="component" value="Chromosome"/>
</dbReference>
<name>A0A402CPQ5_9BACT</name>
<organism evidence="1 2">
    <name type="scientific">Capsulimonas corticalis</name>
    <dbReference type="NCBI Taxonomy" id="2219043"/>
    <lineage>
        <taxon>Bacteria</taxon>
        <taxon>Bacillati</taxon>
        <taxon>Armatimonadota</taxon>
        <taxon>Armatimonadia</taxon>
        <taxon>Capsulimonadales</taxon>
        <taxon>Capsulimonadaceae</taxon>
        <taxon>Capsulimonas</taxon>
    </lineage>
</organism>
<gene>
    <name evidence="1" type="ORF">CCAX7_49790</name>
</gene>
<dbReference type="Gene3D" id="3.20.20.80">
    <property type="entry name" value="Glycosidases"/>
    <property type="match status" value="2"/>
</dbReference>
<sequence length="745" mass="83011">MTMLKPLCLSLLLSIALATPSRAQSPAWDTYSDTWVATDGLGRSLPTASEVGAPRANKTVGVFYFLTFDHSQATVYDNSKILKAHPEAMGDVHHPAWGPLNAAHYWGEPLFGYYTSDDEWVLRKHAQMLSNAGVDVVIFDNSNAVTYARARETLCRVWEQIRREGGKTPQIAFHCPFSNANGIGTDTLNELYETIYAPGRYSDLWLRWRGKPLIIADPGYADAGALSRPPQRRPAELTVGETLGQALTVSRPFLEVGGQFPTWAAAGSGMTLSLFADGPHVARLAQRSWADVKDNATLLIGTGKVLPPGKYYLEMSRPVGRIGWWGSFGGLSQSGAYENGEPVSGARSLRVRYAAAEEALPLDAPTTPAEAQERARRLRDFFTFRSPIAPYNLPKPAPGAWAWLQISPQAPQTDPEGKIEEVSVGVAQNYNATDNRTAPMSFPGAFGRSYHDAREETTPGAGRWGYNFDEQWRRARQIDPPFVFVTGWNEWTAGIYDDWAGFHAPPPIFVDEFNEEFSRDIEPMRGGHGDDYYYQLAANIRRYKGVRSLPAVSPHPIAMNGRFEQWKNVTPEFRDPIGDTAHRNAPGYGRQGPYVNATGRNDIIAAKVTYDAANIYFYVRTRTKLTPHTDADWMRLYLNTDANDRTGWLGYDFTVNGRIGDHTTRVERNVGGVNRWRVAAQARYAVQGNELEIAIPRSALGIQRLPAAIDFKWADHCRTQGDGTDFTQNGDAAPDDRFRYRAKFR</sequence>
<reference evidence="1 2" key="1">
    <citation type="journal article" date="2019" name="Int. J. Syst. Evol. Microbiol.">
        <title>Capsulimonas corticalis gen. nov., sp. nov., an aerobic capsulated bacterium, of a novel bacterial order, Capsulimonadales ord. nov., of the class Armatimonadia of the phylum Armatimonadetes.</title>
        <authorList>
            <person name="Li J."/>
            <person name="Kudo C."/>
            <person name="Tonouchi A."/>
        </authorList>
    </citation>
    <scope>NUCLEOTIDE SEQUENCE [LARGE SCALE GENOMIC DNA]</scope>
    <source>
        <strain evidence="1 2">AX-7</strain>
    </source>
</reference>
<dbReference type="OrthoDB" id="9813735at2"/>
<dbReference type="RefSeq" id="WP_119319387.1">
    <property type="nucleotide sequence ID" value="NZ_AP025739.1"/>
</dbReference>
<keyword evidence="2" id="KW-1185">Reference proteome</keyword>
<evidence type="ECO:0000313" key="1">
    <source>
        <dbReference type="EMBL" id="BDI32928.1"/>
    </source>
</evidence>